<proteinExistence type="predicted"/>
<dbReference type="Proteomes" id="UP001239167">
    <property type="component" value="Unassembled WGS sequence"/>
</dbReference>
<dbReference type="EMBL" id="JAUSUE010000003">
    <property type="protein sequence ID" value="MDQ0202841.1"/>
    <property type="molecule type" value="Genomic_DNA"/>
</dbReference>
<evidence type="ECO:0000313" key="2">
    <source>
        <dbReference type="Proteomes" id="UP001239167"/>
    </source>
</evidence>
<evidence type="ECO:0000313" key="1">
    <source>
        <dbReference type="EMBL" id="MDQ0202841.1"/>
    </source>
</evidence>
<dbReference type="RefSeq" id="WP_307222784.1">
    <property type="nucleotide sequence ID" value="NZ_CP116940.1"/>
</dbReference>
<sequence length="100" mass="11721">MKITKKRFSISIPYILHEEYKQKAEYCGISLNKVIFYTLRRKRPVIVPKDVGITMLALKEEVEKLQKAPNADELSEIIARIKSYTEFFEKYTEKGSQNGF</sequence>
<organism evidence="1 2">
    <name type="scientific">Pectinatus haikarae</name>
    <dbReference type="NCBI Taxonomy" id="349096"/>
    <lineage>
        <taxon>Bacteria</taxon>
        <taxon>Bacillati</taxon>
        <taxon>Bacillota</taxon>
        <taxon>Negativicutes</taxon>
        <taxon>Selenomonadales</taxon>
        <taxon>Selenomonadaceae</taxon>
        <taxon>Pectinatus</taxon>
    </lineage>
</organism>
<accession>A0ABT9Y538</accession>
<gene>
    <name evidence="1" type="ORF">J2S01_000537</name>
</gene>
<keyword evidence="2" id="KW-1185">Reference proteome</keyword>
<protein>
    <submittedName>
        <fullName evidence="1">Uncharacterized protein</fullName>
    </submittedName>
</protein>
<comment type="caution">
    <text evidence="1">The sequence shown here is derived from an EMBL/GenBank/DDBJ whole genome shotgun (WGS) entry which is preliminary data.</text>
</comment>
<name>A0ABT9Y538_9FIRM</name>
<reference evidence="1 2" key="1">
    <citation type="submission" date="2023-07" db="EMBL/GenBank/DDBJ databases">
        <title>Genomic Encyclopedia of Type Strains, Phase IV (KMG-IV): sequencing the most valuable type-strain genomes for metagenomic binning, comparative biology and taxonomic classification.</title>
        <authorList>
            <person name="Goeker M."/>
        </authorList>
    </citation>
    <scope>NUCLEOTIDE SEQUENCE [LARGE SCALE GENOMIC DNA]</scope>
    <source>
        <strain evidence="1 2">DSM 16980</strain>
    </source>
</reference>